<dbReference type="AlphaFoldDB" id="A0A7I8DTZ4"/>
<name>A0A7I8DTZ4_9FIRM</name>
<keyword evidence="3" id="KW-1185">Reference proteome</keyword>
<dbReference type="KEGG" id="acht:bsdcttw_37420"/>
<accession>A0A7I8DTZ4</accession>
<protein>
    <submittedName>
        <fullName evidence="2">N-acetyltransferase</fullName>
    </submittedName>
</protein>
<organism evidence="2 3">
    <name type="scientific">Anaerocolumna chitinilytica</name>
    <dbReference type="NCBI Taxonomy" id="1727145"/>
    <lineage>
        <taxon>Bacteria</taxon>
        <taxon>Bacillati</taxon>
        <taxon>Bacillota</taxon>
        <taxon>Clostridia</taxon>
        <taxon>Lachnospirales</taxon>
        <taxon>Lachnospiraceae</taxon>
        <taxon>Anaerocolumna</taxon>
    </lineage>
</organism>
<reference evidence="2 3" key="2">
    <citation type="submission" date="2020-08" db="EMBL/GenBank/DDBJ databases">
        <authorList>
            <person name="Ueki A."/>
            <person name="Tonouchi A."/>
        </authorList>
    </citation>
    <scope>NUCLEOTIDE SEQUENCE [LARGE SCALE GENOMIC DNA]</scope>
    <source>
        <strain evidence="2 3">CTTW</strain>
    </source>
</reference>
<dbReference type="InterPro" id="IPR016181">
    <property type="entry name" value="Acyl_CoA_acyltransferase"/>
</dbReference>
<dbReference type="Pfam" id="PF00583">
    <property type="entry name" value="Acetyltransf_1"/>
    <property type="match status" value="1"/>
</dbReference>
<dbReference type="GO" id="GO:0016747">
    <property type="term" value="F:acyltransferase activity, transferring groups other than amino-acyl groups"/>
    <property type="evidence" value="ECO:0007669"/>
    <property type="project" value="InterPro"/>
</dbReference>
<gene>
    <name evidence="2" type="ORF">bsdcttw_37420</name>
</gene>
<proteinExistence type="predicted"/>
<keyword evidence="2" id="KW-0808">Transferase</keyword>
<dbReference type="Gene3D" id="3.40.630.30">
    <property type="match status" value="1"/>
</dbReference>
<evidence type="ECO:0000259" key="1">
    <source>
        <dbReference type="PROSITE" id="PS51186"/>
    </source>
</evidence>
<reference evidence="2 3" key="1">
    <citation type="submission" date="2020-08" db="EMBL/GenBank/DDBJ databases">
        <title>Draft genome sequencing of an Anaerocolumna strain isolated from anoxic soil subjected to BSD treatment.</title>
        <authorList>
            <person name="Uek A."/>
            <person name="Tonouchi A."/>
        </authorList>
    </citation>
    <scope>NUCLEOTIDE SEQUENCE [LARGE SCALE GENOMIC DNA]</scope>
    <source>
        <strain evidence="2 3">CTTW</strain>
    </source>
</reference>
<evidence type="ECO:0000313" key="3">
    <source>
        <dbReference type="Proteomes" id="UP000515703"/>
    </source>
</evidence>
<evidence type="ECO:0000313" key="2">
    <source>
        <dbReference type="EMBL" id="BCK00702.1"/>
    </source>
</evidence>
<dbReference type="CDD" id="cd04301">
    <property type="entry name" value="NAT_SF"/>
    <property type="match status" value="1"/>
</dbReference>
<feature type="domain" description="N-acetyltransferase" evidence="1">
    <location>
        <begin position="2"/>
        <end position="139"/>
    </location>
</feature>
<dbReference type="EMBL" id="AP023368">
    <property type="protein sequence ID" value="BCK00702.1"/>
    <property type="molecule type" value="Genomic_DNA"/>
</dbReference>
<dbReference type="PROSITE" id="PS51186">
    <property type="entry name" value="GNAT"/>
    <property type="match status" value="1"/>
</dbReference>
<dbReference type="InterPro" id="IPR000182">
    <property type="entry name" value="GNAT_dom"/>
</dbReference>
<dbReference type="SUPFAM" id="SSF55729">
    <property type="entry name" value="Acyl-CoA N-acyltransferases (Nat)"/>
    <property type="match status" value="1"/>
</dbReference>
<dbReference type="RefSeq" id="WP_185256349.1">
    <property type="nucleotide sequence ID" value="NZ_AP023368.1"/>
</dbReference>
<dbReference type="Proteomes" id="UP000515703">
    <property type="component" value="Chromosome"/>
</dbReference>
<sequence length="139" mass="16565">MFQIRGIKKEDKDFWYTLDRHLPEAEFIKKVADQRGYVIFDDEKPIGILRFNMFWDNIPFLTMIYIDFSYHKKGYGRKAMEFWEAEMAGLGYKMVMTSTQADEEAQHFYRKLGYKDSGCLVLDIPGFEQPLEMFMIKAI</sequence>